<sequence length="319" mass="35814">MSDLKKTADIASKLITELHDITDELTIKKATLKYWHEMKKAVSDGNFGRCRTAFRKAILSAFPDRETATPGYYFTNSGKGQVERFEHLSLWYATANEERWNVTGEDARKQYFGGLPELPKSEVTEDKSTVETKPETKPEVITAVEPTPALTLESMQIEALQLDTDTQQKVQDALDYSGMSLADFIQKACTIYATTLTGKAKQFDSDLSGVTTQELLSAKYRTHPGRAREMVKRAIQAIKIHNSEIVSETGDRWHINQTAIQSLTGSKPQTVKEILTDYQDDIDSHNATHELTPYLNRKADKRKIEDVIDVAALVPNGIE</sequence>
<dbReference type="EMBL" id="CP003665">
    <property type="protein sequence ID" value="AFZ61448.1"/>
    <property type="molecule type" value="Genomic_DNA"/>
</dbReference>
<organism evidence="1 2">
    <name type="scientific">Anabaena cylindrica (strain ATCC 27899 / PCC 7122)</name>
    <dbReference type="NCBI Taxonomy" id="272123"/>
    <lineage>
        <taxon>Bacteria</taxon>
        <taxon>Bacillati</taxon>
        <taxon>Cyanobacteriota</taxon>
        <taxon>Cyanophyceae</taxon>
        <taxon>Nostocales</taxon>
        <taxon>Nostocaceae</taxon>
        <taxon>Anabaena</taxon>
    </lineage>
</organism>
<protein>
    <submittedName>
        <fullName evidence="1">Uncharacterized protein</fullName>
    </submittedName>
</protein>
<keyword evidence="1" id="KW-0614">Plasmid</keyword>
<evidence type="ECO:0000313" key="1">
    <source>
        <dbReference type="EMBL" id="AFZ61448.1"/>
    </source>
</evidence>
<dbReference type="PATRIC" id="fig|272123.3.peg.6721"/>
<proteinExistence type="predicted"/>
<reference evidence="2" key="1">
    <citation type="journal article" date="2013" name="Proc. Natl. Acad. Sci. U.S.A.">
        <title>Improving the coverage of the cyanobacterial phylum using diversity-driven genome sequencing.</title>
        <authorList>
            <person name="Shih P.M."/>
            <person name="Wu D."/>
            <person name="Latifi A."/>
            <person name="Axen S.D."/>
            <person name="Fewer D.P."/>
            <person name="Talla E."/>
            <person name="Calteau A."/>
            <person name="Cai F."/>
            <person name="Tandeau de Marsac N."/>
            <person name="Rippka R."/>
            <person name="Herdman M."/>
            <person name="Sivonen K."/>
            <person name="Coursin T."/>
            <person name="Laurent T."/>
            <person name="Goodwin L."/>
            <person name="Nolan M."/>
            <person name="Davenport K.W."/>
            <person name="Han C.S."/>
            <person name="Rubin E.M."/>
            <person name="Eisen J.A."/>
            <person name="Woyke T."/>
            <person name="Gugger M."/>
            <person name="Kerfeld C.A."/>
        </authorList>
    </citation>
    <scope>NUCLEOTIDE SEQUENCE [LARGE SCALE GENOMIC DNA]</scope>
    <source>
        <strain evidence="2">ATCC 27899 / PCC 7122</strain>
    </source>
</reference>
<geneLocation type="plasmid" evidence="1 2">
    <name>pANACY.06</name>
</geneLocation>
<accession>K9ZQE6</accession>
<gene>
    <name evidence="1" type="ordered locus">Anacy_6179</name>
</gene>
<dbReference type="Proteomes" id="UP000010474">
    <property type="component" value="Plasmid pANACY.06"/>
</dbReference>
<keyword evidence="2" id="KW-1185">Reference proteome</keyword>
<evidence type="ECO:0000313" key="2">
    <source>
        <dbReference type="Proteomes" id="UP000010474"/>
    </source>
</evidence>
<dbReference type="HOGENOM" id="CLU_1057017_0_0_3"/>
<name>K9ZQE6_ANACC</name>
<dbReference type="RefSeq" id="WP_015217888.1">
    <property type="nucleotide sequence ID" value="NC_019775.1"/>
</dbReference>
<dbReference type="AlphaFoldDB" id="K9ZQE6"/>
<dbReference type="KEGG" id="acy:Anacy_6179"/>